<dbReference type="SUPFAM" id="SSF50621">
    <property type="entry name" value="Alanine racemase C-terminal domain-like"/>
    <property type="match status" value="1"/>
</dbReference>
<dbReference type="PRINTS" id="PR01179">
    <property type="entry name" value="ODADCRBXLASE"/>
</dbReference>
<dbReference type="InterPro" id="IPR002986">
    <property type="entry name" value="DAP_deCOOHase_LysA"/>
</dbReference>
<dbReference type="AlphaFoldDB" id="A0A0F9KAK5"/>
<feature type="domain" description="Orn/DAP/Arg decarboxylase 2 N-terminal" evidence="5">
    <location>
        <begin position="47"/>
        <end position="298"/>
    </location>
</feature>
<evidence type="ECO:0000256" key="2">
    <source>
        <dbReference type="ARBA" id="ARBA00022793"/>
    </source>
</evidence>
<dbReference type="InterPro" id="IPR029066">
    <property type="entry name" value="PLP-binding_barrel"/>
</dbReference>
<dbReference type="Gene3D" id="3.20.20.10">
    <property type="entry name" value="Alanine racemase"/>
    <property type="match status" value="1"/>
</dbReference>
<keyword evidence="2" id="KW-0210">Decarboxylase</keyword>
<keyword evidence="3" id="KW-0663">Pyridoxal phosphate</keyword>
<gene>
    <name evidence="6" type="ORF">LCGC14_1427950</name>
</gene>
<comment type="caution">
    <text evidence="6">The sequence shown here is derived from an EMBL/GenBank/DDBJ whole genome shotgun (WGS) entry which is preliminary data.</text>
</comment>
<dbReference type="PROSITE" id="PS00878">
    <property type="entry name" value="ODR_DC_2_1"/>
    <property type="match status" value="1"/>
</dbReference>
<evidence type="ECO:0000256" key="3">
    <source>
        <dbReference type="ARBA" id="ARBA00022898"/>
    </source>
</evidence>
<dbReference type="GO" id="GO:0008836">
    <property type="term" value="F:diaminopimelate decarboxylase activity"/>
    <property type="evidence" value="ECO:0007669"/>
    <property type="project" value="InterPro"/>
</dbReference>
<dbReference type="NCBIfam" id="TIGR01048">
    <property type="entry name" value="lysA"/>
    <property type="match status" value="1"/>
</dbReference>
<reference evidence="6" key="1">
    <citation type="journal article" date="2015" name="Nature">
        <title>Complex archaea that bridge the gap between prokaryotes and eukaryotes.</title>
        <authorList>
            <person name="Spang A."/>
            <person name="Saw J.H."/>
            <person name="Jorgensen S.L."/>
            <person name="Zaremba-Niedzwiedzka K."/>
            <person name="Martijn J."/>
            <person name="Lind A.E."/>
            <person name="van Eijk R."/>
            <person name="Schleper C."/>
            <person name="Guy L."/>
            <person name="Ettema T.J."/>
        </authorList>
    </citation>
    <scope>NUCLEOTIDE SEQUENCE</scope>
</reference>
<name>A0A0F9KAK5_9ZZZZ</name>
<organism evidence="6">
    <name type="scientific">marine sediment metagenome</name>
    <dbReference type="NCBI Taxonomy" id="412755"/>
    <lineage>
        <taxon>unclassified sequences</taxon>
        <taxon>metagenomes</taxon>
        <taxon>ecological metagenomes</taxon>
    </lineage>
</organism>
<evidence type="ECO:0000256" key="1">
    <source>
        <dbReference type="ARBA" id="ARBA00001933"/>
    </source>
</evidence>
<dbReference type="InterPro" id="IPR022653">
    <property type="entry name" value="De-COase2_pyr-phos_BS"/>
</dbReference>
<dbReference type="InterPro" id="IPR000183">
    <property type="entry name" value="Orn/DAP/Arg_de-COase"/>
</dbReference>
<dbReference type="Pfam" id="PF02784">
    <property type="entry name" value="Orn_Arg_deC_N"/>
    <property type="match status" value="1"/>
</dbReference>
<accession>A0A0F9KAK5</accession>
<dbReference type="PRINTS" id="PR01181">
    <property type="entry name" value="DAPDCRBXLASE"/>
</dbReference>
<sequence>MKYSEWLKNKDLEYKEGILFFASVNTIEIAKEFGTPIYVINEKLIRTRYKGLKKILDSEYKKNKIHFAVKANSNLSILKILGSEGASFDCTSMGEIYTCFKAGISPEKIIYTGNMFTNEDFKYAVENDVLVNLDSISQLERLTKVYNDLGREKQTISFRINPEFGAGHHSHTITAGKTIKFGILENQVIKAYTKAVDSGFTKFGTHIHIGSGIIDAHDYEKAVENYLSIIMKLADSLDIVFEFIDFGGGLGIPYKPEEDPLDLELYKNIVIKKFKKNVESGRFGAPDLVIEPGRYLSAESSIILTQINTIKDNSFKMFAGVNAGFNTLLRPSMYGSYHHIIACKGNNNDKMMSYDIVGPICESGDVLGKQRKFSNLKEGDYLAILDAGAYGFAMSSPYNSRPRPAEILLNDGHCFKIREEETFDDLLKSQCVPEHLR</sequence>
<evidence type="ECO:0000256" key="4">
    <source>
        <dbReference type="ARBA" id="ARBA00023239"/>
    </source>
</evidence>
<dbReference type="FunFam" id="3.20.20.10:FF:000003">
    <property type="entry name" value="Diaminopimelate decarboxylase"/>
    <property type="match status" value="1"/>
</dbReference>
<proteinExistence type="inferred from homology"/>
<keyword evidence="4" id="KW-0456">Lyase</keyword>
<comment type="cofactor">
    <cofactor evidence="1">
        <name>pyridoxal 5'-phosphate</name>
        <dbReference type="ChEBI" id="CHEBI:597326"/>
    </cofactor>
</comment>
<dbReference type="EMBL" id="LAZR01009589">
    <property type="protein sequence ID" value="KKM71701.1"/>
    <property type="molecule type" value="Genomic_DNA"/>
</dbReference>
<evidence type="ECO:0000313" key="6">
    <source>
        <dbReference type="EMBL" id="KKM71701.1"/>
    </source>
</evidence>
<dbReference type="PANTHER" id="PTHR43727:SF2">
    <property type="entry name" value="GROUP IV DECARBOXYLASE"/>
    <property type="match status" value="1"/>
</dbReference>
<dbReference type="HAMAP" id="MF_02120">
    <property type="entry name" value="LysA"/>
    <property type="match status" value="1"/>
</dbReference>
<dbReference type="CDD" id="cd06828">
    <property type="entry name" value="PLPDE_III_DapDC"/>
    <property type="match status" value="1"/>
</dbReference>
<dbReference type="SUPFAM" id="SSF51419">
    <property type="entry name" value="PLP-binding barrel"/>
    <property type="match status" value="1"/>
</dbReference>
<dbReference type="InterPro" id="IPR009006">
    <property type="entry name" value="Ala_racemase/Decarboxylase_C"/>
</dbReference>
<dbReference type="PANTHER" id="PTHR43727">
    <property type="entry name" value="DIAMINOPIMELATE DECARBOXYLASE"/>
    <property type="match status" value="1"/>
</dbReference>
<protein>
    <recommendedName>
        <fullName evidence="5">Orn/DAP/Arg decarboxylase 2 N-terminal domain-containing protein</fullName>
    </recommendedName>
</protein>
<evidence type="ECO:0000259" key="5">
    <source>
        <dbReference type="Pfam" id="PF02784"/>
    </source>
</evidence>
<dbReference type="GO" id="GO:0009089">
    <property type="term" value="P:lysine biosynthetic process via diaminopimelate"/>
    <property type="evidence" value="ECO:0007669"/>
    <property type="project" value="InterPro"/>
</dbReference>
<dbReference type="InterPro" id="IPR022644">
    <property type="entry name" value="De-COase2_N"/>
</dbReference>
<dbReference type="Gene3D" id="2.40.37.10">
    <property type="entry name" value="Lyase, Ornithine Decarboxylase, Chain A, domain 1"/>
    <property type="match status" value="1"/>
</dbReference>